<sequence>MNPASHANLPATRSTDPTVTTLADRQAALVAALVAGAPPPPGFAPRPLAATRTALLRKRAGEVARYWPLLATGLGPRWLEVFQQWAAGRPPAGALREGWDLARYLRGVGELPPLGADELACWQARYHDPEPGRPPRPRRLPSWGQAGGAVAIQFAGRVRLLRPARRRP</sequence>
<organism evidence="2 3">
    <name type="scientific">Salinispora tropica (strain ATCC BAA-916 / DSM 44818 / JCM 13857 / NBRC 105044 / CNB-440)</name>
    <dbReference type="NCBI Taxonomy" id="369723"/>
    <lineage>
        <taxon>Bacteria</taxon>
        <taxon>Bacillati</taxon>
        <taxon>Actinomycetota</taxon>
        <taxon>Actinomycetes</taxon>
        <taxon>Micromonosporales</taxon>
        <taxon>Micromonosporaceae</taxon>
        <taxon>Salinispora</taxon>
    </lineage>
</organism>
<dbReference type="Pfam" id="PF26136">
    <property type="entry name" value="SCO6045_C"/>
    <property type="match status" value="1"/>
</dbReference>
<dbReference type="InterPro" id="IPR058711">
    <property type="entry name" value="SCO6045-like_C"/>
</dbReference>
<accession>A4X9D9</accession>
<dbReference type="STRING" id="369723.Strop_3069"/>
<dbReference type="AlphaFoldDB" id="A4X9D9"/>
<dbReference type="EMBL" id="CP000667">
    <property type="protein sequence ID" value="ABP55506.1"/>
    <property type="molecule type" value="Genomic_DNA"/>
</dbReference>
<evidence type="ECO:0000313" key="3">
    <source>
        <dbReference type="Proteomes" id="UP000000235"/>
    </source>
</evidence>
<dbReference type="Proteomes" id="UP000000235">
    <property type="component" value="Chromosome"/>
</dbReference>
<dbReference type="HOGENOM" id="CLU_121887_0_0_11"/>
<evidence type="ECO:0000259" key="1">
    <source>
        <dbReference type="Pfam" id="PF26136"/>
    </source>
</evidence>
<feature type="domain" description="SCO6045-like C-terminal" evidence="1">
    <location>
        <begin position="23"/>
        <end position="106"/>
    </location>
</feature>
<gene>
    <name evidence="2" type="ordered locus">Strop_3069</name>
</gene>
<proteinExistence type="predicted"/>
<name>A4X9D9_SALTO</name>
<dbReference type="eggNOG" id="ENOG50335T8">
    <property type="taxonomic scope" value="Bacteria"/>
</dbReference>
<dbReference type="KEGG" id="stp:Strop_3069"/>
<evidence type="ECO:0000313" key="2">
    <source>
        <dbReference type="EMBL" id="ABP55506.1"/>
    </source>
</evidence>
<protein>
    <recommendedName>
        <fullName evidence="1">SCO6045-like C-terminal domain-containing protein</fullName>
    </recommendedName>
</protein>
<dbReference type="PATRIC" id="fig|369723.5.peg.3159"/>
<reference evidence="3" key="1">
    <citation type="journal article" date="2007" name="Proc. Natl. Acad. Sci. U.S.A.">
        <title>Genome sequencing reveals complex secondary metabolome in the marine actinomycete Salinispora tropica.</title>
        <authorList>
            <person name="Udwary D.W."/>
            <person name="Zeigler L."/>
            <person name="Asolkar R.N."/>
            <person name="Singan V."/>
            <person name="Lapidus A."/>
            <person name="Fenical W."/>
            <person name="Jensen P.R."/>
            <person name="Moore B.S."/>
        </authorList>
    </citation>
    <scope>NUCLEOTIDE SEQUENCE [LARGE SCALE GENOMIC DNA]</scope>
    <source>
        <strain evidence="3">ATCC BAA-916 / DSM 44818 / CNB-440</strain>
    </source>
</reference>
<dbReference type="RefSeq" id="WP_012014284.1">
    <property type="nucleotide sequence ID" value="NC_009380.1"/>
</dbReference>
<keyword evidence="3" id="KW-1185">Reference proteome</keyword>